<dbReference type="Pfam" id="PF02515">
    <property type="entry name" value="CoA_transf_3"/>
    <property type="match status" value="1"/>
</dbReference>
<dbReference type="PANTHER" id="PTHR48229">
    <property type="entry name" value="CAIB/BAIF FAMILY ENZYME (AFU_ORTHOLOGUE AFUA_1G05360)-RELATED"/>
    <property type="match status" value="1"/>
</dbReference>
<dbReference type="GeneID" id="89971229"/>
<dbReference type="InterPro" id="IPR052985">
    <property type="entry name" value="CoA-trans_III_biosynth/detox"/>
</dbReference>
<comment type="caution">
    <text evidence="2">The sequence shown here is derived from an EMBL/GenBank/DDBJ whole genome shotgun (WGS) entry which is preliminary data.</text>
</comment>
<name>A0AAV9N7P3_9EURO</name>
<reference evidence="2 3" key="1">
    <citation type="submission" date="2023-08" db="EMBL/GenBank/DDBJ databases">
        <title>Black Yeasts Isolated from many extreme environments.</title>
        <authorList>
            <person name="Coleine C."/>
            <person name="Stajich J.E."/>
            <person name="Selbmann L."/>
        </authorList>
    </citation>
    <scope>NUCLEOTIDE SEQUENCE [LARGE SCALE GENOMIC DNA]</scope>
    <source>
        <strain evidence="2 3">CCFEE 5792</strain>
    </source>
</reference>
<dbReference type="PANTHER" id="PTHR48229:SF2">
    <property type="entry name" value="CAIB_BAIF FAMILY PROTEIN"/>
    <property type="match status" value="1"/>
</dbReference>
<proteinExistence type="inferred from homology"/>
<dbReference type="AlphaFoldDB" id="A0AAV9N7P3"/>
<dbReference type="RefSeq" id="XP_064705610.1">
    <property type="nucleotide sequence ID" value="XM_064846630.1"/>
</dbReference>
<keyword evidence="3" id="KW-1185">Reference proteome</keyword>
<evidence type="ECO:0000313" key="3">
    <source>
        <dbReference type="Proteomes" id="UP001358417"/>
    </source>
</evidence>
<dbReference type="GO" id="GO:0003824">
    <property type="term" value="F:catalytic activity"/>
    <property type="evidence" value="ECO:0007669"/>
    <property type="project" value="InterPro"/>
</dbReference>
<dbReference type="InterPro" id="IPR003673">
    <property type="entry name" value="CoA-Trfase_fam_III"/>
</dbReference>
<dbReference type="SUPFAM" id="SSF89796">
    <property type="entry name" value="CoA-transferase family III (CaiB/BaiF)"/>
    <property type="match status" value="2"/>
</dbReference>
<evidence type="ECO:0000313" key="2">
    <source>
        <dbReference type="EMBL" id="KAK5051383.1"/>
    </source>
</evidence>
<accession>A0AAV9N7P3</accession>
<comment type="similarity">
    <text evidence="1">Belongs to the CoA-transferase III family.</text>
</comment>
<sequence length="496" mass="55190">MKVMDEKGLEAYSVQEESMRLLTTSVLENPKIKSDIPSEALDFAHLIRFSGSPLPSLAINWRFAESVAALKALEACVVSALIKRKYGVKLEGAEINTDHAQLFFMSAFLWTINPDTEQAISLSGTNIEELDSLFPNYDFHNMSSSLYRQCATSIYRTRDNRFFQLHGGMNPDPTLDSLSLPSNKPELKTWDDAIQPFVDKMATIDSIEIQRLTSEVYKQAGVVAESVESFRASEHGKANAHVGLFKIIPVTSHQSQKPAWWPSTAQTSASRPLAGLKVVDISRVIAAPAVTRGLAELGASVMRVTSPNVVDFTVLAVDLSWGKWQCSIDLKTEKGRKDLQDLISHADVVVQGYRPGVLDKYGFSQDAIIELVKHRERGIISVRENCYGWNGPWSHRTGWQQISDACVGISTGFGRAMGLEDDEAVTPVFPNSDYMVGIAGVVSVLCALMRRAEEGGSFKIDLALNYYNQWLADEVGEYPEEIWQDVWQKNGQRVFR</sequence>
<dbReference type="Proteomes" id="UP001358417">
    <property type="component" value="Unassembled WGS sequence"/>
</dbReference>
<organism evidence="2 3">
    <name type="scientific">Exophiala bonariae</name>
    <dbReference type="NCBI Taxonomy" id="1690606"/>
    <lineage>
        <taxon>Eukaryota</taxon>
        <taxon>Fungi</taxon>
        <taxon>Dikarya</taxon>
        <taxon>Ascomycota</taxon>
        <taxon>Pezizomycotina</taxon>
        <taxon>Eurotiomycetes</taxon>
        <taxon>Chaetothyriomycetidae</taxon>
        <taxon>Chaetothyriales</taxon>
        <taxon>Herpotrichiellaceae</taxon>
        <taxon>Exophiala</taxon>
    </lineage>
</organism>
<dbReference type="Gene3D" id="3.40.50.10540">
    <property type="entry name" value="Crotonobetainyl-coa:carnitine coa-transferase, domain 1"/>
    <property type="match status" value="1"/>
</dbReference>
<evidence type="ECO:0000256" key="1">
    <source>
        <dbReference type="ARBA" id="ARBA00008383"/>
    </source>
</evidence>
<protein>
    <submittedName>
        <fullName evidence="2">Uncharacterized protein</fullName>
    </submittedName>
</protein>
<gene>
    <name evidence="2" type="ORF">LTR84_003035</name>
</gene>
<dbReference type="InterPro" id="IPR023606">
    <property type="entry name" value="CoA-Trfase_III_dom_1_sf"/>
</dbReference>
<dbReference type="EMBL" id="JAVRRD010000015">
    <property type="protein sequence ID" value="KAK5051383.1"/>
    <property type="molecule type" value="Genomic_DNA"/>
</dbReference>